<feature type="transmembrane region" description="Helical" evidence="6">
    <location>
        <begin position="66"/>
        <end position="83"/>
    </location>
</feature>
<dbReference type="InterPro" id="IPR052159">
    <property type="entry name" value="Competence_DNA_uptake"/>
</dbReference>
<evidence type="ECO:0000256" key="1">
    <source>
        <dbReference type="ARBA" id="ARBA00004651"/>
    </source>
</evidence>
<protein>
    <submittedName>
        <fullName evidence="9">ComEC family competence protein</fullName>
    </submittedName>
</protein>
<dbReference type="GO" id="GO:0005886">
    <property type="term" value="C:plasma membrane"/>
    <property type="evidence" value="ECO:0007669"/>
    <property type="project" value="UniProtKB-SubCell"/>
</dbReference>
<feature type="domain" description="ComEC/Rec2-related protein" evidence="7">
    <location>
        <begin position="288"/>
        <end position="574"/>
    </location>
</feature>
<dbReference type="InterPro" id="IPR004477">
    <property type="entry name" value="ComEC_N"/>
</dbReference>
<evidence type="ECO:0000256" key="5">
    <source>
        <dbReference type="ARBA" id="ARBA00023136"/>
    </source>
</evidence>
<evidence type="ECO:0000259" key="7">
    <source>
        <dbReference type="Pfam" id="PF03772"/>
    </source>
</evidence>
<evidence type="ECO:0000256" key="6">
    <source>
        <dbReference type="SAM" id="Phobius"/>
    </source>
</evidence>
<feature type="transmembrane region" description="Helical" evidence="6">
    <location>
        <begin position="398"/>
        <end position="418"/>
    </location>
</feature>
<feature type="transmembrane region" description="Helical" evidence="6">
    <location>
        <begin position="495"/>
        <end position="518"/>
    </location>
</feature>
<dbReference type="Pfam" id="PF03772">
    <property type="entry name" value="Competence"/>
    <property type="match status" value="1"/>
</dbReference>
<comment type="subcellular location">
    <subcellularLocation>
        <location evidence="1">Cell membrane</location>
        <topology evidence="1">Multi-pass membrane protein</topology>
    </subcellularLocation>
</comment>
<feature type="transmembrane region" description="Helical" evidence="6">
    <location>
        <begin position="557"/>
        <end position="576"/>
    </location>
</feature>
<dbReference type="RefSeq" id="WP_136597087.1">
    <property type="nucleotide sequence ID" value="NZ_STGV01000001.1"/>
</dbReference>
<evidence type="ECO:0000256" key="2">
    <source>
        <dbReference type="ARBA" id="ARBA00022475"/>
    </source>
</evidence>
<evidence type="ECO:0000256" key="4">
    <source>
        <dbReference type="ARBA" id="ARBA00022989"/>
    </source>
</evidence>
<dbReference type="Pfam" id="PF13567">
    <property type="entry name" value="DUF4131"/>
    <property type="match status" value="1"/>
</dbReference>
<name>A0A4S8P522_9HYPH</name>
<dbReference type="Proteomes" id="UP000308828">
    <property type="component" value="Unassembled WGS sequence"/>
</dbReference>
<keyword evidence="2" id="KW-1003">Cell membrane</keyword>
<feature type="transmembrane region" description="Helical" evidence="6">
    <location>
        <begin position="582"/>
        <end position="604"/>
    </location>
</feature>
<feature type="transmembrane region" description="Helical" evidence="6">
    <location>
        <begin position="303"/>
        <end position="330"/>
    </location>
</feature>
<accession>A0A4S8P522</accession>
<evidence type="ECO:0000313" key="9">
    <source>
        <dbReference type="EMBL" id="THV25240.1"/>
    </source>
</evidence>
<dbReference type="InterPro" id="IPR025405">
    <property type="entry name" value="DUF4131"/>
</dbReference>
<reference evidence="9 10" key="1">
    <citation type="submission" date="2019-04" db="EMBL/GenBank/DDBJ databases">
        <title>Genome sequence of strain shin9-1.</title>
        <authorList>
            <person name="Gao J."/>
            <person name="Sun J."/>
        </authorList>
    </citation>
    <scope>NUCLEOTIDE SEQUENCE [LARGE SCALE GENOMIC DNA]</scope>
    <source>
        <strain evidence="10">shin9-1</strain>
    </source>
</reference>
<feature type="transmembrane region" description="Helical" evidence="6">
    <location>
        <begin position="89"/>
        <end position="106"/>
    </location>
</feature>
<proteinExistence type="predicted"/>
<keyword evidence="5 6" id="KW-0472">Membrane</keyword>
<sequence length="815" mass="88508">MLDWGREQNRELDDDSAHGIGERFKAQAADLIPKTLGYLLTSSRRQSWRSRIAEAFDRECRYGHDVFFVPVFLGMGAALWFSLRTPPRTDIIAALAILALIGRWLGGVRGDKRRPGAVAALILSGMLCAAWETDRQSTIILDQPVVTEISGVVERREAGSSTEWRYIITLHETARPTIRRAPQRISLLARARHAPVPIGATIAGRARLSPPSGPALPGMNDFAFQSFYAQIGAIGYFLGAPKSIAAKAESETSWATRVEAWQYQLRDRISNRIREILPGDTGGFAASIITGERRSMSREATEALRLSGLAHITAISGLNMALAAGIFFVGARRLLSLIPFVAQAFPIKKLAALGALFAITGYVMISGYQVSAVRAYLMTAVMLSAVLIDRPAISLRNLCLAATIMIACQPSIVLGPSFQMSFAATAALISGYARWTARPPSFLPKAKGAPARLALSVGKLFSATFLTSVIGALSTAVFSIWHFHRLSTHGLEANLAAMPLISLLVMPAGFLAMLAMPLGLDEPFFHVMGFGLDLVLDVAHTTASWGEGIAFERMPPWFILGAIAGLLLLTLLRTWLRLAGGLIFLLTALAAATVPTATPADLFVSEDARLVALWAADQKGAAAVNRLRPSAFLYDQWRPVLGIRHTEFPIQLAELRLPQMSPRGELLTATAQEEARVVLERLVHAAVANRFTCVKGACSVLVYGNKILTMDRPDVVGQACDLADIVVLAARSSVQSCRSGAILLTESSLRSSGALEIWIDPESQRQFTIRPSFEGRPFPWTSHRLYDWRTATSAENHGMIHPKSERPASINDSDG</sequence>
<keyword evidence="10" id="KW-1185">Reference proteome</keyword>
<dbReference type="NCBIfam" id="TIGR00360">
    <property type="entry name" value="ComEC_N-term"/>
    <property type="match status" value="1"/>
</dbReference>
<evidence type="ECO:0000259" key="8">
    <source>
        <dbReference type="Pfam" id="PF13567"/>
    </source>
</evidence>
<dbReference type="EMBL" id="STGV01000001">
    <property type="protein sequence ID" value="THV25240.1"/>
    <property type="molecule type" value="Genomic_DNA"/>
</dbReference>
<keyword evidence="4 6" id="KW-1133">Transmembrane helix</keyword>
<evidence type="ECO:0000256" key="3">
    <source>
        <dbReference type="ARBA" id="ARBA00022692"/>
    </source>
</evidence>
<dbReference type="PANTHER" id="PTHR30619:SF1">
    <property type="entry name" value="RECOMBINATION PROTEIN 2"/>
    <property type="match status" value="1"/>
</dbReference>
<dbReference type="AlphaFoldDB" id="A0A4S8P522"/>
<organism evidence="9 10">
    <name type="scientific">Peteryoungia ipomoeae</name>
    <dbReference type="NCBI Taxonomy" id="1210932"/>
    <lineage>
        <taxon>Bacteria</taxon>
        <taxon>Pseudomonadati</taxon>
        <taxon>Pseudomonadota</taxon>
        <taxon>Alphaproteobacteria</taxon>
        <taxon>Hyphomicrobiales</taxon>
        <taxon>Rhizobiaceae</taxon>
        <taxon>Peteryoungia</taxon>
    </lineage>
</organism>
<dbReference type="OrthoDB" id="9790149at2"/>
<feature type="transmembrane region" description="Helical" evidence="6">
    <location>
        <begin position="350"/>
        <end position="377"/>
    </location>
</feature>
<keyword evidence="3 6" id="KW-0812">Transmembrane</keyword>
<dbReference type="PANTHER" id="PTHR30619">
    <property type="entry name" value="DNA INTERNALIZATION/COMPETENCE PROTEIN COMEC/REC2"/>
    <property type="match status" value="1"/>
</dbReference>
<feature type="transmembrane region" description="Helical" evidence="6">
    <location>
        <begin position="460"/>
        <end position="483"/>
    </location>
</feature>
<comment type="caution">
    <text evidence="9">The sequence shown here is derived from an EMBL/GenBank/DDBJ whole genome shotgun (WGS) entry which is preliminary data.</text>
</comment>
<gene>
    <name evidence="9" type="ORF">FAA97_03285</name>
</gene>
<evidence type="ECO:0000313" key="10">
    <source>
        <dbReference type="Proteomes" id="UP000308828"/>
    </source>
</evidence>
<feature type="domain" description="DUF4131" evidence="8">
    <location>
        <begin position="92"/>
        <end position="237"/>
    </location>
</feature>